<protein>
    <submittedName>
        <fullName evidence="1">Uncharacterized protein</fullName>
    </submittedName>
</protein>
<evidence type="ECO:0000313" key="1">
    <source>
        <dbReference type="EMBL" id="ODN71174.1"/>
    </source>
</evidence>
<comment type="caution">
    <text evidence="1">The sequence shown here is derived from an EMBL/GenBank/DDBJ whole genome shotgun (WGS) entry which is preliminary data.</text>
</comment>
<sequence length="123" mass="13597">MKFAILTGEITFKRTVTVRIPSATKVDGYDDHSFKMLFRHMPDAEAEAGMKALEGLVGDALRVKLNDQDVAVAAGWEDMIGEDGKPVPYSETLLREALGNLYFRAAYRRAYQDGVAGEGRRGN</sequence>
<accession>A0A1E3H4D8</accession>
<reference evidence="1 2" key="1">
    <citation type="submission" date="2016-07" db="EMBL/GenBank/DDBJ databases">
        <title>Draft Genome Sequence of Methylobrevis pamukkalensis PK2.</title>
        <authorList>
            <person name="Vasilenko O.V."/>
            <person name="Doronina N.V."/>
            <person name="Shmareva M.N."/>
            <person name="Tarlachkov S.V."/>
            <person name="Mustakhimov I."/>
            <person name="Trotsenko Y.A."/>
        </authorList>
    </citation>
    <scope>NUCLEOTIDE SEQUENCE [LARGE SCALE GENOMIC DNA]</scope>
    <source>
        <strain evidence="1 2">PK2</strain>
    </source>
</reference>
<evidence type="ECO:0000313" key="2">
    <source>
        <dbReference type="Proteomes" id="UP000094622"/>
    </source>
</evidence>
<gene>
    <name evidence="1" type="ORF">A6302_01463</name>
</gene>
<dbReference type="RefSeq" id="WP_069306366.1">
    <property type="nucleotide sequence ID" value="NZ_MCRJ01000027.1"/>
</dbReference>
<organism evidence="1 2">
    <name type="scientific">Methylobrevis pamukkalensis</name>
    <dbReference type="NCBI Taxonomy" id="1439726"/>
    <lineage>
        <taxon>Bacteria</taxon>
        <taxon>Pseudomonadati</taxon>
        <taxon>Pseudomonadota</taxon>
        <taxon>Alphaproteobacteria</taxon>
        <taxon>Hyphomicrobiales</taxon>
        <taxon>Pleomorphomonadaceae</taxon>
        <taxon>Methylobrevis</taxon>
    </lineage>
</organism>
<dbReference type="Proteomes" id="UP000094622">
    <property type="component" value="Unassembled WGS sequence"/>
</dbReference>
<dbReference type="AlphaFoldDB" id="A0A1E3H4D8"/>
<name>A0A1E3H4D8_9HYPH</name>
<proteinExistence type="predicted"/>
<keyword evidence="2" id="KW-1185">Reference proteome</keyword>
<dbReference type="EMBL" id="MCRJ01000027">
    <property type="protein sequence ID" value="ODN71174.1"/>
    <property type="molecule type" value="Genomic_DNA"/>
</dbReference>